<protein>
    <submittedName>
        <fullName evidence="2">SAM-dependent methyltransferase</fullName>
    </submittedName>
</protein>
<dbReference type="GO" id="GO:0008168">
    <property type="term" value="F:methyltransferase activity"/>
    <property type="evidence" value="ECO:0007669"/>
    <property type="project" value="UniProtKB-KW"/>
</dbReference>
<dbReference type="SUPFAM" id="SSF53335">
    <property type="entry name" value="S-adenosyl-L-methionine-dependent methyltransferases"/>
    <property type="match status" value="1"/>
</dbReference>
<evidence type="ECO:0000313" key="3">
    <source>
        <dbReference type="Proteomes" id="UP001501570"/>
    </source>
</evidence>
<dbReference type="Proteomes" id="UP001501570">
    <property type="component" value="Unassembled WGS sequence"/>
</dbReference>
<accession>A0ABP9SHH7</accession>
<dbReference type="PIRSF" id="PIRSF017393">
    <property type="entry name" value="MTase_SAV2177"/>
    <property type="match status" value="1"/>
</dbReference>
<dbReference type="InterPro" id="IPR029063">
    <property type="entry name" value="SAM-dependent_MTases_sf"/>
</dbReference>
<organism evidence="2 3">
    <name type="scientific">Rugosimonospora acidiphila</name>
    <dbReference type="NCBI Taxonomy" id="556531"/>
    <lineage>
        <taxon>Bacteria</taxon>
        <taxon>Bacillati</taxon>
        <taxon>Actinomycetota</taxon>
        <taxon>Actinomycetes</taxon>
        <taxon>Micromonosporales</taxon>
        <taxon>Micromonosporaceae</taxon>
        <taxon>Rugosimonospora</taxon>
    </lineage>
</organism>
<dbReference type="InterPro" id="IPR006764">
    <property type="entry name" value="SAM_dep_MeTrfase_SAV2177_type"/>
</dbReference>
<keyword evidence="3" id="KW-1185">Reference proteome</keyword>
<comment type="caution">
    <text evidence="2">The sequence shown here is derived from an EMBL/GenBank/DDBJ whole genome shotgun (WGS) entry which is preliminary data.</text>
</comment>
<gene>
    <name evidence="2" type="ORF">GCM10023322_61920</name>
</gene>
<dbReference type="Pfam" id="PF04672">
    <property type="entry name" value="Methyltransf_19"/>
    <property type="match status" value="1"/>
</dbReference>
<evidence type="ECO:0000313" key="2">
    <source>
        <dbReference type="EMBL" id="GAA5195376.1"/>
    </source>
</evidence>
<feature type="region of interest" description="Disordered" evidence="1">
    <location>
        <begin position="253"/>
        <end position="280"/>
    </location>
</feature>
<sequence>MATGEEAVHMNNAALGLAGKPATAARMYDYFLGGVHNFPADRDAARRVIEQYPLFPQWAVANRAFLRRAVRYLLRHGIRQFLDLGSGIPTVGNVHEIAHEFASDARVVYVDIDSVAVAESLEILDGNKLATAIRADLRDPRAILDHPDVRAILDFERPVGLLLAAVLHFVPEDEQAYGGVEQLVAALAPGSYLTVSHVATESLPISSTRTKNAVEVYTRQTATSGKPRDREQVERFFTGLELVEPGVAWLHDWRPDPNDTTKVPANPTDGGEWAAVGRKG</sequence>
<dbReference type="Gene3D" id="3.40.50.150">
    <property type="entry name" value="Vaccinia Virus protein VP39"/>
    <property type="match status" value="1"/>
</dbReference>
<reference evidence="3" key="1">
    <citation type="journal article" date="2019" name="Int. J. Syst. Evol. Microbiol.">
        <title>The Global Catalogue of Microorganisms (GCM) 10K type strain sequencing project: providing services to taxonomists for standard genome sequencing and annotation.</title>
        <authorList>
            <consortium name="The Broad Institute Genomics Platform"/>
            <consortium name="The Broad Institute Genome Sequencing Center for Infectious Disease"/>
            <person name="Wu L."/>
            <person name="Ma J."/>
        </authorList>
    </citation>
    <scope>NUCLEOTIDE SEQUENCE [LARGE SCALE GENOMIC DNA]</scope>
    <source>
        <strain evidence="3">JCM 18304</strain>
    </source>
</reference>
<keyword evidence="2" id="KW-0808">Transferase</keyword>
<name>A0ABP9SHH7_9ACTN</name>
<evidence type="ECO:0000256" key="1">
    <source>
        <dbReference type="SAM" id="MobiDB-lite"/>
    </source>
</evidence>
<proteinExistence type="predicted"/>
<keyword evidence="2" id="KW-0489">Methyltransferase</keyword>
<dbReference type="GO" id="GO:0032259">
    <property type="term" value="P:methylation"/>
    <property type="evidence" value="ECO:0007669"/>
    <property type="project" value="UniProtKB-KW"/>
</dbReference>
<dbReference type="EMBL" id="BAABJQ010000024">
    <property type="protein sequence ID" value="GAA5195376.1"/>
    <property type="molecule type" value="Genomic_DNA"/>
</dbReference>